<evidence type="ECO:0000313" key="1">
    <source>
        <dbReference type="EMBL" id="MDK4289722.1"/>
    </source>
</evidence>
<proteinExistence type="predicted"/>
<accession>A0ABT7FW61</accession>
<reference evidence="1 2" key="1">
    <citation type="submission" date="2023-05" db="EMBL/GenBank/DDBJ databases">
        <title>Metabolic capabilities are highly conserved among human nasal-associated Corynebacterium species in pangenomic analyses.</title>
        <authorList>
            <person name="Tran T.H."/>
            <person name="Roberts A.Q."/>
            <person name="Escapa I.F."/>
            <person name="Gao W."/>
            <person name="Conlan S."/>
            <person name="Kong H."/>
            <person name="Segre J.A."/>
            <person name="Kelly M.S."/>
            <person name="Lemon K.P."/>
        </authorList>
    </citation>
    <scope>NUCLEOTIDE SEQUENCE [LARGE SCALE GENOMIC DNA]</scope>
    <source>
        <strain evidence="1 2">KPL3772</strain>
    </source>
</reference>
<protein>
    <submittedName>
        <fullName evidence="1">Uncharacterized protein</fullName>
    </submittedName>
</protein>
<comment type="caution">
    <text evidence="1">The sequence shown here is derived from an EMBL/GenBank/DDBJ whole genome shotgun (WGS) entry which is preliminary data.</text>
</comment>
<name>A0ABT7FW61_9CORY</name>
<dbReference type="RefSeq" id="WP_021353542.1">
    <property type="nucleotide sequence ID" value="NZ_CP091863.1"/>
</dbReference>
<gene>
    <name evidence="1" type="ORF">QPX23_03100</name>
</gene>
<evidence type="ECO:0000313" key="2">
    <source>
        <dbReference type="Proteomes" id="UP001239759"/>
    </source>
</evidence>
<dbReference type="EMBL" id="JASNUQ010000003">
    <property type="protein sequence ID" value="MDK4289722.1"/>
    <property type="molecule type" value="Genomic_DNA"/>
</dbReference>
<keyword evidence="2" id="KW-1185">Reference proteome</keyword>
<dbReference type="Proteomes" id="UP001239759">
    <property type="component" value="Unassembled WGS sequence"/>
</dbReference>
<organism evidence="1 2">
    <name type="scientific">Corynebacterium pseudodiphtheriticum</name>
    <dbReference type="NCBI Taxonomy" id="37637"/>
    <lineage>
        <taxon>Bacteria</taxon>
        <taxon>Bacillati</taxon>
        <taxon>Actinomycetota</taxon>
        <taxon>Actinomycetes</taxon>
        <taxon>Mycobacteriales</taxon>
        <taxon>Corynebacteriaceae</taxon>
        <taxon>Corynebacterium</taxon>
    </lineage>
</organism>
<sequence>MIALTIIVPIALAVFAMAMEKLEAGVLASAAENPSGVTKA</sequence>